<organism evidence="2 3">
    <name type="scientific">Facklamia hominis</name>
    <dbReference type="NCBI Taxonomy" id="178214"/>
    <lineage>
        <taxon>Bacteria</taxon>
        <taxon>Bacillati</taxon>
        <taxon>Bacillota</taxon>
        <taxon>Bacilli</taxon>
        <taxon>Lactobacillales</taxon>
        <taxon>Aerococcaceae</taxon>
        <taxon>Facklamia</taxon>
    </lineage>
</organism>
<protein>
    <submittedName>
        <fullName evidence="2">Glutaminyl-peptide cyclotransferase</fullName>
    </submittedName>
</protein>
<dbReference type="EMBL" id="JASOOE010000011">
    <property type="protein sequence ID" value="MDK7187634.1"/>
    <property type="molecule type" value="Genomic_DNA"/>
</dbReference>
<evidence type="ECO:0000256" key="1">
    <source>
        <dbReference type="SAM" id="SignalP"/>
    </source>
</evidence>
<dbReference type="InterPro" id="IPR011044">
    <property type="entry name" value="Quino_amine_DH_bsu"/>
</dbReference>
<dbReference type="RefSeq" id="WP_285066094.1">
    <property type="nucleotide sequence ID" value="NZ_JASOOE010000011.1"/>
</dbReference>
<dbReference type="Proteomes" id="UP001229251">
    <property type="component" value="Unassembled WGS sequence"/>
</dbReference>
<gene>
    <name evidence="2" type="ORF">QP433_06540</name>
</gene>
<dbReference type="AlphaFoldDB" id="A0AAJ1Q6E1"/>
<reference evidence="2" key="1">
    <citation type="submission" date="2023-05" db="EMBL/GenBank/DDBJ databases">
        <title>Cataloging the Phylogenetic Diversity of Human Bladder Bacteria.</title>
        <authorList>
            <person name="Du J."/>
        </authorList>
    </citation>
    <scope>NUCLEOTIDE SEQUENCE</scope>
    <source>
        <strain evidence="2">UMB1231</strain>
    </source>
</reference>
<dbReference type="SUPFAM" id="SSF50969">
    <property type="entry name" value="YVTN repeat-like/Quinoprotein amine dehydrogenase"/>
    <property type="match status" value="1"/>
</dbReference>
<accession>A0AAJ1Q6E1</accession>
<evidence type="ECO:0000313" key="2">
    <source>
        <dbReference type="EMBL" id="MDK7187634.1"/>
    </source>
</evidence>
<proteinExistence type="predicted"/>
<dbReference type="InterPro" id="IPR015943">
    <property type="entry name" value="WD40/YVTN_repeat-like_dom_sf"/>
</dbReference>
<evidence type="ECO:0000313" key="3">
    <source>
        <dbReference type="Proteomes" id="UP001229251"/>
    </source>
</evidence>
<sequence>MKRKKSLLAFLMIASLLQPATTWAAEVDLLDKYPVKTPLFTQGLELDPTGKELILGTGLEGKSQLGKFNLQSGELEDAQNLPNNYFGEGITFTPNALWQLTWKEKKVLKRDPKTFEILDEIDINTEGWGICYDPDEKVIWRSDGTSTLYKHDPETFELLGQVKIMNGKLAASKLNELEWANGHIYANRLYRDEILKIDLASESVVETYDVRPMLDQTLNEEEIASVDTLNGIAHIEGDEFYITGKLYPYIYKVRLK</sequence>
<comment type="caution">
    <text evidence="2">The sequence shown here is derived from an EMBL/GenBank/DDBJ whole genome shotgun (WGS) entry which is preliminary data.</text>
</comment>
<feature type="chain" id="PRO_5042551769" evidence="1">
    <location>
        <begin position="25"/>
        <end position="256"/>
    </location>
</feature>
<dbReference type="Gene3D" id="2.130.10.10">
    <property type="entry name" value="YVTN repeat-like/Quinoprotein amine dehydrogenase"/>
    <property type="match status" value="1"/>
</dbReference>
<keyword evidence="1" id="KW-0732">Signal</keyword>
<dbReference type="PANTHER" id="PTHR31270:SF1">
    <property type="entry name" value="GLUTAMINYL-PEPTIDE CYCLOTRANSFERASE"/>
    <property type="match status" value="1"/>
</dbReference>
<dbReference type="GO" id="GO:0016603">
    <property type="term" value="F:glutaminyl-peptide cyclotransferase activity"/>
    <property type="evidence" value="ECO:0007669"/>
    <property type="project" value="InterPro"/>
</dbReference>
<dbReference type="PANTHER" id="PTHR31270">
    <property type="entry name" value="GLUTAMINYL-PEPTIDE CYCLOTRANSFERASE"/>
    <property type="match status" value="1"/>
</dbReference>
<feature type="signal peptide" evidence="1">
    <location>
        <begin position="1"/>
        <end position="24"/>
    </location>
</feature>
<dbReference type="Pfam" id="PF05096">
    <property type="entry name" value="Glu_cyclase_2"/>
    <property type="match status" value="1"/>
</dbReference>
<name>A0AAJ1Q6E1_9LACT</name>
<dbReference type="InterPro" id="IPR007788">
    <property type="entry name" value="QCT"/>
</dbReference>